<accession>A0ABS1D2X8</accession>
<keyword evidence="3" id="KW-1185">Reference proteome</keyword>
<sequence>MRQVVVPMHVPRATAREAHDPLTSPQQARTFVPSMPLERSGDQRRIYARRMATSSAELTERPLHSRRTFTVLAADIAGFTRLMQHDEEATYVRLSELMAGVVAPAIGEAGGRIVKYTGDGFLALFENVVAATDAALAIQQIQILKGATEGAPPMLLRMGMTLADIIVTADDAFGDGVNLAARLQASAEPGGLVVSAAVAECLQAAGRVGLCDLGQLSLKHMQPVRAFAVPPPPGTPLLAPLAREAPDGRPAIVVLPFRNLSGKGTGTGSRLADGISEGIVHLLTGIEPLLVISRASAHTFTDREQDLSEVGRTLGVHYALSGTVRRTGNRIRVTTELTETSTGTVIRTGHHEGPLTDLFDIQDTISARLVGAIAPSVRDQELRRARRKPPDSLTAYDRLLQGLDILYRLDPSTFTLARGHFQQAMSLDPGFAPTYSHTATWHTFRLAQEWSVDREADVAEAVRNAALALERDPNDALGLAIYGHIMSFASRDYAAAMHFLDRATEAGPNCAYAWCLSAITCGYVGSPAEAVARAERAIRLSPFDPLGFLYEQILGQSHLLNGNHELAILWGGRSSARNSRDASNLRMLIVALVAAGRLDEARQMAGRLLAVTPGFNLTAYARRTPLPPDIRALYVGNLRSAGLPD</sequence>
<name>A0ABS1D2X8_9PROT</name>
<dbReference type="SMART" id="SM00044">
    <property type="entry name" value="CYCc"/>
    <property type="match status" value="1"/>
</dbReference>
<evidence type="ECO:0000313" key="3">
    <source>
        <dbReference type="Proteomes" id="UP000697995"/>
    </source>
</evidence>
<dbReference type="Pfam" id="PF00211">
    <property type="entry name" value="Guanylate_cyc"/>
    <property type="match status" value="1"/>
</dbReference>
<dbReference type="PANTHER" id="PTHR43081">
    <property type="entry name" value="ADENYLATE CYCLASE, TERMINAL-DIFFERENTIATION SPECIFIC-RELATED"/>
    <property type="match status" value="1"/>
</dbReference>
<dbReference type="Gene3D" id="3.30.70.1230">
    <property type="entry name" value="Nucleotide cyclase"/>
    <property type="match status" value="1"/>
</dbReference>
<dbReference type="Proteomes" id="UP000697995">
    <property type="component" value="Unassembled WGS sequence"/>
</dbReference>
<dbReference type="PANTHER" id="PTHR43081:SF19">
    <property type="entry name" value="PH-SENSITIVE ADENYLATE CYCLASE RV1264"/>
    <property type="match status" value="1"/>
</dbReference>
<dbReference type="SUPFAM" id="SSF48452">
    <property type="entry name" value="TPR-like"/>
    <property type="match status" value="1"/>
</dbReference>
<proteinExistence type="predicted"/>
<dbReference type="InterPro" id="IPR011990">
    <property type="entry name" value="TPR-like_helical_dom_sf"/>
</dbReference>
<dbReference type="EMBL" id="NRSG01000265">
    <property type="protein sequence ID" value="MBK1661200.1"/>
    <property type="molecule type" value="Genomic_DNA"/>
</dbReference>
<reference evidence="2 3" key="1">
    <citation type="journal article" date="2020" name="Microorganisms">
        <title>Osmotic Adaptation and Compatible Solute Biosynthesis of Phototrophic Bacteria as Revealed from Genome Analyses.</title>
        <authorList>
            <person name="Imhoff J.F."/>
            <person name="Rahn T."/>
            <person name="Kunzel S."/>
            <person name="Keller A."/>
            <person name="Neulinger S.C."/>
        </authorList>
    </citation>
    <scope>NUCLEOTIDE SEQUENCE [LARGE SCALE GENOMIC DNA]</scope>
    <source>
        <strain evidence="2 3">DSM 15382</strain>
    </source>
</reference>
<dbReference type="Gene3D" id="1.25.40.10">
    <property type="entry name" value="Tetratricopeptide repeat domain"/>
    <property type="match status" value="1"/>
</dbReference>
<feature type="domain" description="Guanylate cyclase" evidence="1">
    <location>
        <begin position="70"/>
        <end position="184"/>
    </location>
</feature>
<dbReference type="InterPro" id="IPR001054">
    <property type="entry name" value="A/G_cyclase"/>
</dbReference>
<dbReference type="InterPro" id="IPR029787">
    <property type="entry name" value="Nucleotide_cyclase"/>
</dbReference>
<dbReference type="SUPFAM" id="SSF55073">
    <property type="entry name" value="Nucleotide cyclase"/>
    <property type="match status" value="1"/>
</dbReference>
<protein>
    <recommendedName>
        <fullName evidence="1">Guanylate cyclase domain-containing protein</fullName>
    </recommendedName>
</protein>
<evidence type="ECO:0000313" key="2">
    <source>
        <dbReference type="EMBL" id="MBK1661200.1"/>
    </source>
</evidence>
<evidence type="ECO:0000259" key="1">
    <source>
        <dbReference type="PROSITE" id="PS50125"/>
    </source>
</evidence>
<dbReference type="CDD" id="cd07302">
    <property type="entry name" value="CHD"/>
    <property type="match status" value="1"/>
</dbReference>
<organism evidence="2 3">
    <name type="scientific">Paracraurococcus ruber</name>
    <dbReference type="NCBI Taxonomy" id="77675"/>
    <lineage>
        <taxon>Bacteria</taxon>
        <taxon>Pseudomonadati</taxon>
        <taxon>Pseudomonadota</taxon>
        <taxon>Alphaproteobacteria</taxon>
        <taxon>Acetobacterales</taxon>
        <taxon>Roseomonadaceae</taxon>
        <taxon>Paracraurococcus</taxon>
    </lineage>
</organism>
<dbReference type="InterPro" id="IPR050697">
    <property type="entry name" value="Adenylyl/Guanylyl_Cyclase_3/4"/>
</dbReference>
<gene>
    <name evidence="2" type="ORF">CKO45_23600</name>
</gene>
<dbReference type="PROSITE" id="PS50125">
    <property type="entry name" value="GUANYLATE_CYCLASE_2"/>
    <property type="match status" value="1"/>
</dbReference>
<comment type="caution">
    <text evidence="2">The sequence shown here is derived from an EMBL/GenBank/DDBJ whole genome shotgun (WGS) entry which is preliminary data.</text>
</comment>